<comment type="similarity">
    <text evidence="1 5">Belongs to the universal ribosomal protein uS2 family.</text>
</comment>
<evidence type="ECO:0000313" key="6">
    <source>
        <dbReference type="EMBL" id="CAI9086410.1"/>
    </source>
</evidence>
<evidence type="ECO:0000313" key="7">
    <source>
        <dbReference type="Proteomes" id="UP001161497"/>
    </source>
</evidence>
<name>A0ABM9IFB8_9BACT</name>
<dbReference type="InterPro" id="IPR018130">
    <property type="entry name" value="Ribosomal_uS2_CS"/>
</dbReference>
<dbReference type="SUPFAM" id="SSF52313">
    <property type="entry name" value="Ribosomal protein S2"/>
    <property type="match status" value="1"/>
</dbReference>
<dbReference type="PANTHER" id="PTHR12534:SF0">
    <property type="entry name" value="SMALL RIBOSOMAL SUBUNIT PROTEIN US2M"/>
    <property type="match status" value="1"/>
</dbReference>
<dbReference type="PANTHER" id="PTHR12534">
    <property type="entry name" value="30S RIBOSOMAL PROTEIN S2 PROKARYOTIC AND ORGANELLAR"/>
    <property type="match status" value="1"/>
</dbReference>
<dbReference type="HAMAP" id="MF_00291_B">
    <property type="entry name" value="Ribosomal_uS2_B"/>
    <property type="match status" value="1"/>
</dbReference>
<evidence type="ECO:0000256" key="2">
    <source>
        <dbReference type="ARBA" id="ARBA00022980"/>
    </source>
</evidence>
<gene>
    <name evidence="5 6" type="primary">rpsB</name>
    <name evidence="6" type="ORF">MFUM_2095</name>
</gene>
<proteinExistence type="inferred from homology"/>
<dbReference type="InterPro" id="IPR001865">
    <property type="entry name" value="Ribosomal_uS2"/>
</dbReference>
<keyword evidence="7" id="KW-1185">Reference proteome</keyword>
<dbReference type="Proteomes" id="UP001161497">
    <property type="component" value="Chromosome"/>
</dbReference>
<reference evidence="6" key="1">
    <citation type="submission" date="2023-03" db="EMBL/GenBank/DDBJ databases">
        <authorList>
            <person name="Cremers G."/>
            <person name="Picone N."/>
        </authorList>
    </citation>
    <scope>NUCLEOTIDE SEQUENCE</scope>
    <source>
        <strain evidence="6">Sample_alias</strain>
    </source>
</reference>
<evidence type="ECO:0000256" key="3">
    <source>
        <dbReference type="ARBA" id="ARBA00023274"/>
    </source>
</evidence>
<dbReference type="Gene3D" id="3.40.50.10490">
    <property type="entry name" value="Glucose-6-phosphate isomerase like protein, domain 1"/>
    <property type="match status" value="1"/>
</dbReference>
<evidence type="ECO:0000256" key="4">
    <source>
        <dbReference type="ARBA" id="ARBA00035256"/>
    </source>
</evidence>
<dbReference type="PRINTS" id="PR00395">
    <property type="entry name" value="RIBOSOMALS2"/>
</dbReference>
<dbReference type="Pfam" id="PF00318">
    <property type="entry name" value="Ribosomal_S2"/>
    <property type="match status" value="1"/>
</dbReference>
<protein>
    <recommendedName>
        <fullName evidence="4 5">Small ribosomal subunit protein uS2</fullName>
    </recommendedName>
</protein>
<evidence type="ECO:0000256" key="1">
    <source>
        <dbReference type="ARBA" id="ARBA00006242"/>
    </source>
</evidence>
<evidence type="ECO:0000256" key="5">
    <source>
        <dbReference type="HAMAP-Rule" id="MF_00291"/>
    </source>
</evidence>
<dbReference type="NCBIfam" id="TIGR01011">
    <property type="entry name" value="rpsB_bact"/>
    <property type="match status" value="1"/>
</dbReference>
<keyword evidence="2 5" id="KW-0689">Ribosomal protein</keyword>
<dbReference type="InterPro" id="IPR005706">
    <property type="entry name" value="Ribosomal_uS2_bac/mit/plastid"/>
</dbReference>
<dbReference type="InterPro" id="IPR023591">
    <property type="entry name" value="Ribosomal_uS2_flav_dom_sf"/>
</dbReference>
<dbReference type="EMBL" id="OX458932">
    <property type="protein sequence ID" value="CAI9086410.1"/>
    <property type="molecule type" value="Genomic_DNA"/>
</dbReference>
<accession>A0ABM9IFB8</accession>
<dbReference type="CDD" id="cd01425">
    <property type="entry name" value="RPS2"/>
    <property type="match status" value="1"/>
</dbReference>
<keyword evidence="3 5" id="KW-0687">Ribonucleoprotein</keyword>
<dbReference type="PROSITE" id="PS00962">
    <property type="entry name" value="RIBOSOMAL_S2_1"/>
    <property type="match status" value="1"/>
</dbReference>
<organism evidence="6 7">
    <name type="scientific">Candidatus Methylacidiphilum fumarolicum</name>
    <dbReference type="NCBI Taxonomy" id="591154"/>
    <lineage>
        <taxon>Bacteria</taxon>
        <taxon>Pseudomonadati</taxon>
        <taxon>Verrucomicrobiota</taxon>
        <taxon>Methylacidiphilae</taxon>
        <taxon>Methylacidiphilales</taxon>
        <taxon>Methylacidiphilaceae</taxon>
        <taxon>Methylacidiphilum (ex Ratnadevi et al. 2023)</taxon>
    </lineage>
</organism>
<sequence>MVELEDLIKSGTYFGHRKDRWNPKMAPFLLGLKGGIHLINPNKTMECLKRAADFLKKTSIEGGKVLFVGCKRQAQGLIEEIAKKSGSFYVNYRWLGGTLTNMVTIRKSIARMKWIDQLEASGTMERLPKKEVAKLRRENAKLHRSLDGIKDMERLPAAIVIVDVVKEEIAVSEARKLDIPIVAIVDTNGNPENIDYPIPANDDSIRSIRTILEEIGNAIIEGKKEGGFSLPVENAGNITSEAAILSTN</sequence>
<dbReference type="Gene3D" id="1.10.287.610">
    <property type="entry name" value="Helix hairpin bin"/>
    <property type="match status" value="1"/>
</dbReference>